<accession>X1BI43</accession>
<name>X1BI43_9ZZZZ</name>
<dbReference type="AlphaFoldDB" id="X1BI43"/>
<sequence length="68" mass="8038">MDEVLGVGYIWKRSADNGDAIEEEGILLTFFYHHDVPVNRILVMLYFSHLPLLTYGKMMQSIRYWTNE</sequence>
<comment type="caution">
    <text evidence="1">The sequence shown here is derived from an EMBL/GenBank/DDBJ whole genome shotgun (WGS) entry which is preliminary data.</text>
</comment>
<gene>
    <name evidence="1" type="ORF">S01H4_05549</name>
</gene>
<protein>
    <submittedName>
        <fullName evidence="1">Uncharacterized protein</fullName>
    </submittedName>
</protein>
<dbReference type="EMBL" id="BART01001622">
    <property type="protein sequence ID" value="GAG71726.1"/>
    <property type="molecule type" value="Genomic_DNA"/>
</dbReference>
<proteinExistence type="predicted"/>
<evidence type="ECO:0000313" key="1">
    <source>
        <dbReference type="EMBL" id="GAG71726.1"/>
    </source>
</evidence>
<organism evidence="1">
    <name type="scientific">marine sediment metagenome</name>
    <dbReference type="NCBI Taxonomy" id="412755"/>
    <lineage>
        <taxon>unclassified sequences</taxon>
        <taxon>metagenomes</taxon>
        <taxon>ecological metagenomes</taxon>
    </lineage>
</organism>
<reference evidence="1" key="1">
    <citation type="journal article" date="2014" name="Front. Microbiol.">
        <title>High frequency of phylogenetically diverse reductive dehalogenase-homologous genes in deep subseafloor sedimentary metagenomes.</title>
        <authorList>
            <person name="Kawai M."/>
            <person name="Futagami T."/>
            <person name="Toyoda A."/>
            <person name="Takaki Y."/>
            <person name="Nishi S."/>
            <person name="Hori S."/>
            <person name="Arai W."/>
            <person name="Tsubouchi T."/>
            <person name="Morono Y."/>
            <person name="Uchiyama I."/>
            <person name="Ito T."/>
            <person name="Fujiyama A."/>
            <person name="Inagaki F."/>
            <person name="Takami H."/>
        </authorList>
    </citation>
    <scope>NUCLEOTIDE SEQUENCE</scope>
    <source>
        <strain evidence="1">Expedition CK06-06</strain>
    </source>
</reference>